<evidence type="ECO:0000256" key="7">
    <source>
        <dbReference type="SAM" id="Coils"/>
    </source>
</evidence>
<dbReference type="Proteomes" id="UP000887565">
    <property type="component" value="Unplaced"/>
</dbReference>
<dbReference type="Gene3D" id="1.20.5.170">
    <property type="match status" value="1"/>
</dbReference>
<dbReference type="WBParaSite" id="nRc.2.0.1.t00359-RA">
    <property type="protein sequence ID" value="nRc.2.0.1.t00359-RA"/>
    <property type="gene ID" value="nRc.2.0.1.g00359"/>
</dbReference>
<evidence type="ECO:0000256" key="1">
    <source>
        <dbReference type="ARBA" id="ARBA00008060"/>
    </source>
</evidence>
<comment type="similarity">
    <text evidence="1">Belongs to the SWI5/SAE3 family.</text>
</comment>
<evidence type="ECO:0000256" key="2">
    <source>
        <dbReference type="ARBA" id="ARBA00019825"/>
    </source>
</evidence>
<evidence type="ECO:0000256" key="3">
    <source>
        <dbReference type="ARBA" id="ARBA00022763"/>
    </source>
</evidence>
<reference evidence="9" key="1">
    <citation type="submission" date="2022-11" db="UniProtKB">
        <authorList>
            <consortium name="WormBaseParasite"/>
        </authorList>
    </citation>
    <scope>IDENTIFICATION</scope>
</reference>
<keyword evidence="7" id="KW-0175">Coiled coil</keyword>
<evidence type="ECO:0000313" key="9">
    <source>
        <dbReference type="WBParaSite" id="nRc.2.0.1.t00359-RA"/>
    </source>
</evidence>
<organism evidence="8 9">
    <name type="scientific">Romanomermis culicivorax</name>
    <name type="common">Nematode worm</name>
    <dbReference type="NCBI Taxonomy" id="13658"/>
    <lineage>
        <taxon>Eukaryota</taxon>
        <taxon>Metazoa</taxon>
        <taxon>Ecdysozoa</taxon>
        <taxon>Nematoda</taxon>
        <taxon>Enoplea</taxon>
        <taxon>Dorylaimia</taxon>
        <taxon>Mermithida</taxon>
        <taxon>Mermithoidea</taxon>
        <taxon>Mermithidae</taxon>
        <taxon>Romanomermis</taxon>
    </lineage>
</organism>
<sequence length="138" mass="15725">MVNHSKDNIIKLKMKSDLFNILNFSHKSIVTFKKDKLAPSDIEKPESNAAAGAETINDEQKLKNEIEILKSKDEELNNEILKLKNEGYSTDKLSEFIDKLHEYNDLKDAGLIIFGQLATLENLPIKALYEKYGLNLDD</sequence>
<name>A0A915HFB9_ROMCU</name>
<keyword evidence="8" id="KW-1185">Reference proteome</keyword>
<comment type="function">
    <text evidence="5">Component of the swi5-sfr1 complex, a complex required for double-strand break repair via homologous recombination.</text>
</comment>
<evidence type="ECO:0000256" key="5">
    <source>
        <dbReference type="ARBA" id="ARBA00025380"/>
    </source>
</evidence>
<dbReference type="PANTHER" id="PTHR28529:SF2">
    <property type="entry name" value="DNA REPAIR PROTEIN SWI5 HOMOLOG"/>
    <property type="match status" value="1"/>
</dbReference>
<accession>A0A915HFB9</accession>
<keyword evidence="4" id="KW-0234">DNA repair</keyword>
<keyword evidence="3" id="KW-0227">DNA damage</keyword>
<protein>
    <recommendedName>
        <fullName evidence="2">DNA repair protein SWI5 homolog</fullName>
    </recommendedName>
    <alternativeName>
        <fullName evidence="6">Protein SAE3 homolog</fullName>
    </alternativeName>
</protein>
<feature type="coiled-coil region" evidence="7">
    <location>
        <begin position="59"/>
        <end position="86"/>
    </location>
</feature>
<evidence type="ECO:0000256" key="4">
    <source>
        <dbReference type="ARBA" id="ARBA00023204"/>
    </source>
</evidence>
<dbReference type="AlphaFoldDB" id="A0A915HFB9"/>
<dbReference type="PANTHER" id="PTHR28529">
    <property type="entry name" value="DNA REPAIR PROTEIN SWI5 HOMOLOG"/>
    <property type="match status" value="1"/>
</dbReference>
<dbReference type="GO" id="GO:0034974">
    <property type="term" value="C:Swi5-Swi2 complex"/>
    <property type="evidence" value="ECO:0007669"/>
    <property type="project" value="TreeGrafter"/>
</dbReference>
<proteinExistence type="inferred from homology"/>
<evidence type="ECO:0000256" key="6">
    <source>
        <dbReference type="ARBA" id="ARBA00030081"/>
    </source>
</evidence>
<dbReference type="GO" id="GO:0032798">
    <property type="term" value="C:Swi5-Sfr1 complex"/>
    <property type="evidence" value="ECO:0007669"/>
    <property type="project" value="TreeGrafter"/>
</dbReference>
<evidence type="ECO:0000313" key="8">
    <source>
        <dbReference type="Proteomes" id="UP000887565"/>
    </source>
</evidence>
<dbReference type="GO" id="GO:0000724">
    <property type="term" value="P:double-strand break repair via homologous recombination"/>
    <property type="evidence" value="ECO:0007669"/>
    <property type="project" value="TreeGrafter"/>
</dbReference>
<dbReference type="InterPro" id="IPR010760">
    <property type="entry name" value="DNA-repair_Swi5"/>
</dbReference>
<dbReference type="Pfam" id="PF07061">
    <property type="entry name" value="Swi5"/>
    <property type="match status" value="1"/>
</dbReference>